<evidence type="ECO:0000313" key="5">
    <source>
        <dbReference type="Proteomes" id="UP001213681"/>
    </source>
</evidence>
<dbReference type="Proteomes" id="UP001213681">
    <property type="component" value="Unassembled WGS sequence"/>
</dbReference>
<evidence type="ECO:0000256" key="3">
    <source>
        <dbReference type="PROSITE-ProRule" id="PRU00023"/>
    </source>
</evidence>
<dbReference type="Pfam" id="PF12796">
    <property type="entry name" value="Ank_2"/>
    <property type="match status" value="1"/>
</dbReference>
<dbReference type="InterPro" id="IPR051637">
    <property type="entry name" value="Ank_repeat_dom-contain_49"/>
</dbReference>
<dbReference type="PANTHER" id="PTHR24180">
    <property type="entry name" value="CYCLIN-DEPENDENT KINASE INHIBITOR 2C-RELATED"/>
    <property type="match status" value="1"/>
</dbReference>
<evidence type="ECO:0000256" key="2">
    <source>
        <dbReference type="ARBA" id="ARBA00023043"/>
    </source>
</evidence>
<dbReference type="PROSITE" id="PS50297">
    <property type="entry name" value="ANK_REP_REGION"/>
    <property type="match status" value="1"/>
</dbReference>
<evidence type="ECO:0000256" key="1">
    <source>
        <dbReference type="ARBA" id="ARBA00022737"/>
    </source>
</evidence>
<keyword evidence="1" id="KW-0677">Repeat</keyword>
<evidence type="ECO:0008006" key="6">
    <source>
        <dbReference type="Google" id="ProtNLM"/>
    </source>
</evidence>
<keyword evidence="5" id="KW-1185">Reference proteome</keyword>
<accession>A0AAD6C1Y6</accession>
<dbReference type="InterPro" id="IPR002110">
    <property type="entry name" value="Ankyrin_rpt"/>
</dbReference>
<reference evidence="4" key="2">
    <citation type="journal article" date="2023" name="IMA Fungus">
        <title>Comparative genomic study of the Penicillium genus elucidates a diverse pangenome and 15 lateral gene transfer events.</title>
        <authorList>
            <person name="Petersen C."/>
            <person name="Sorensen T."/>
            <person name="Nielsen M.R."/>
            <person name="Sondergaard T.E."/>
            <person name="Sorensen J.L."/>
            <person name="Fitzpatrick D.A."/>
            <person name="Frisvad J.C."/>
            <person name="Nielsen K.L."/>
        </authorList>
    </citation>
    <scope>NUCLEOTIDE SEQUENCE</scope>
    <source>
        <strain evidence="4">IBT 16125</strain>
    </source>
</reference>
<proteinExistence type="predicted"/>
<dbReference type="PANTHER" id="PTHR24180:SF45">
    <property type="entry name" value="POLY [ADP-RIBOSE] POLYMERASE TANKYRASE"/>
    <property type="match status" value="1"/>
</dbReference>
<reference evidence="4" key="1">
    <citation type="submission" date="2022-12" db="EMBL/GenBank/DDBJ databases">
        <authorList>
            <person name="Petersen C."/>
        </authorList>
    </citation>
    <scope>NUCLEOTIDE SEQUENCE</scope>
    <source>
        <strain evidence="4">IBT 16125</strain>
    </source>
</reference>
<dbReference type="AlphaFoldDB" id="A0AAD6C1Y6"/>
<protein>
    <recommendedName>
        <fullName evidence="6">Ankyrin</fullName>
    </recommendedName>
</protein>
<dbReference type="SMART" id="SM00248">
    <property type="entry name" value="ANK"/>
    <property type="match status" value="2"/>
</dbReference>
<gene>
    <name evidence="4" type="ORF">N7458_007466</name>
</gene>
<dbReference type="EMBL" id="JAPVEA010000007">
    <property type="protein sequence ID" value="KAJ5443594.1"/>
    <property type="molecule type" value="Genomic_DNA"/>
</dbReference>
<feature type="repeat" description="ANK" evidence="3">
    <location>
        <begin position="64"/>
        <end position="90"/>
    </location>
</feature>
<dbReference type="RefSeq" id="XP_056763674.1">
    <property type="nucleotide sequence ID" value="XM_056910848.1"/>
</dbReference>
<dbReference type="PROSITE" id="PS50088">
    <property type="entry name" value="ANK_REPEAT"/>
    <property type="match status" value="1"/>
</dbReference>
<dbReference type="Gene3D" id="1.25.40.20">
    <property type="entry name" value="Ankyrin repeat-containing domain"/>
    <property type="match status" value="2"/>
</dbReference>
<dbReference type="InterPro" id="IPR036770">
    <property type="entry name" value="Ankyrin_rpt-contain_sf"/>
</dbReference>
<dbReference type="SUPFAM" id="SSF48403">
    <property type="entry name" value="Ankyrin repeat"/>
    <property type="match status" value="1"/>
</dbReference>
<dbReference type="GeneID" id="81601091"/>
<organism evidence="4 5">
    <name type="scientific">Penicillium daleae</name>
    <dbReference type="NCBI Taxonomy" id="63821"/>
    <lineage>
        <taxon>Eukaryota</taxon>
        <taxon>Fungi</taxon>
        <taxon>Dikarya</taxon>
        <taxon>Ascomycota</taxon>
        <taxon>Pezizomycotina</taxon>
        <taxon>Eurotiomycetes</taxon>
        <taxon>Eurotiomycetidae</taxon>
        <taxon>Eurotiales</taxon>
        <taxon>Aspergillaceae</taxon>
        <taxon>Penicillium</taxon>
    </lineage>
</organism>
<evidence type="ECO:0000313" key="4">
    <source>
        <dbReference type="EMBL" id="KAJ5443594.1"/>
    </source>
</evidence>
<keyword evidence="2 3" id="KW-0040">ANK repeat</keyword>
<name>A0AAD6C1Y6_9EURO</name>
<sequence length="538" mass="61328">MDSLLCGSTPNVSAFLEHSGCLRGSNVLGQTAAHVAVLRPDVLSLLLKAYSDFDVIDFDGFDSYGNSPLVYAAAYGYIESVVLLLKAGANPLKEGHLEFLQWALVWENWDMATASFAFFRTAGLFSDAFLQSELHYLMIEMIQRPWWWSQVYGTGLLEKMLNLGVDKHMLFEDGSTLLHCAPDSKWIDALFNAGFQRIDQSNIKGETALMTLVPCQSHMARNIVARGCNVNHRDNRGETALQKAFTSGIFYWVPISHTKGTKSLESSSLKILSRDFAVIAELLHERADIWIYDNYRCPCAPHGCSPLRRLLRQNGLSMGYIWILEFLLMLDEIQGRAIAQREVLGLKRVREFNLADMTHVCGNIESTGAHEHMGDAAVDEIIDEEEEFVANLDKKMQETSSHENESIEESWLSLIADFWTPDSPVTRQKSWTSWDPATMSVDEIFGMTSSTLMRSYGTRGQDLSGFEEVTDKFWTLEQFIFGDYVPQSSVYSTWVEWVYQNPDKYDYPRPVDRNWYEKRKYWATRQAEVLEELSQSTK</sequence>
<comment type="caution">
    <text evidence="4">The sequence shown here is derived from an EMBL/GenBank/DDBJ whole genome shotgun (WGS) entry which is preliminary data.</text>
</comment>